<dbReference type="Pfam" id="PF12138">
    <property type="entry name" value="Spherulin4"/>
    <property type="match status" value="1"/>
</dbReference>
<dbReference type="InterPro" id="IPR021986">
    <property type="entry name" value="Spherulin4"/>
</dbReference>
<keyword evidence="2" id="KW-1185">Reference proteome</keyword>
<protein>
    <submittedName>
        <fullName evidence="1">Uncharacterized protein</fullName>
    </submittedName>
</protein>
<evidence type="ECO:0000313" key="1">
    <source>
        <dbReference type="EMBL" id="KAF2427781.1"/>
    </source>
</evidence>
<evidence type="ECO:0000313" key="2">
    <source>
        <dbReference type="Proteomes" id="UP000800235"/>
    </source>
</evidence>
<dbReference type="PANTHER" id="PTHR35040:SF7">
    <property type="entry name" value="FIBRONECTIN TYPE-III DOMAIN-CONTAINING PROTEIN-RELATED"/>
    <property type="match status" value="1"/>
</dbReference>
<accession>A0A9P4NML3</accession>
<reference evidence="1" key="1">
    <citation type="journal article" date="2020" name="Stud. Mycol.">
        <title>101 Dothideomycetes genomes: a test case for predicting lifestyles and emergence of pathogens.</title>
        <authorList>
            <person name="Haridas S."/>
            <person name="Albert R."/>
            <person name="Binder M."/>
            <person name="Bloem J."/>
            <person name="Labutti K."/>
            <person name="Salamov A."/>
            <person name="Andreopoulos B."/>
            <person name="Baker S."/>
            <person name="Barry K."/>
            <person name="Bills G."/>
            <person name="Bluhm B."/>
            <person name="Cannon C."/>
            <person name="Castanera R."/>
            <person name="Culley D."/>
            <person name="Daum C."/>
            <person name="Ezra D."/>
            <person name="Gonzalez J."/>
            <person name="Henrissat B."/>
            <person name="Kuo A."/>
            <person name="Liang C."/>
            <person name="Lipzen A."/>
            <person name="Lutzoni F."/>
            <person name="Magnuson J."/>
            <person name="Mondo S."/>
            <person name="Nolan M."/>
            <person name="Ohm R."/>
            <person name="Pangilinan J."/>
            <person name="Park H.-J."/>
            <person name="Ramirez L."/>
            <person name="Alfaro M."/>
            <person name="Sun H."/>
            <person name="Tritt A."/>
            <person name="Yoshinaga Y."/>
            <person name="Zwiers L.-H."/>
            <person name="Turgeon B."/>
            <person name="Goodwin S."/>
            <person name="Spatafora J."/>
            <person name="Crous P."/>
            <person name="Grigoriev I."/>
        </authorList>
    </citation>
    <scope>NUCLEOTIDE SEQUENCE</scope>
    <source>
        <strain evidence="1">CBS 130266</strain>
    </source>
</reference>
<proteinExistence type="predicted"/>
<name>A0A9P4NML3_9PEZI</name>
<dbReference type="Proteomes" id="UP000800235">
    <property type="component" value="Unassembled WGS sequence"/>
</dbReference>
<gene>
    <name evidence="1" type="ORF">EJ08DRAFT_331927</name>
</gene>
<comment type="caution">
    <text evidence="1">The sequence shown here is derived from an EMBL/GenBank/DDBJ whole genome shotgun (WGS) entry which is preliminary data.</text>
</comment>
<organism evidence="1 2">
    <name type="scientific">Tothia fuscella</name>
    <dbReference type="NCBI Taxonomy" id="1048955"/>
    <lineage>
        <taxon>Eukaryota</taxon>
        <taxon>Fungi</taxon>
        <taxon>Dikarya</taxon>
        <taxon>Ascomycota</taxon>
        <taxon>Pezizomycotina</taxon>
        <taxon>Dothideomycetes</taxon>
        <taxon>Pleosporomycetidae</taxon>
        <taxon>Venturiales</taxon>
        <taxon>Cylindrosympodiaceae</taxon>
        <taxon>Tothia</taxon>
    </lineage>
</organism>
<dbReference type="EMBL" id="MU007057">
    <property type="protein sequence ID" value="KAF2427781.1"/>
    <property type="molecule type" value="Genomic_DNA"/>
</dbReference>
<dbReference type="AlphaFoldDB" id="A0A9P4NML3"/>
<sequence length="668" mass="72986">MVIALAHPGAPANVKVVPPENWAKIFHPRTNGHRGLKAAVSETIVGLRPPENHHDCVGPFLDIPVNGTIPLESDGTICTVAGCGTNRGGQQIALASYIHPGGGAAEWSRMIGYNNNKVSVLVANVLNGPDYIVKTDWLGVLQQAKAKNKLVIGDVRTGYLGLSTSDNPIFEPFETRLGSRDVSDWVTQIERDVDSWLYPGLIGGIFFDEGWNECGPNNRWSEVYGLINNNTKRKYPGAYTVLNPGTCVGECYQNSADTLMTFESSYENYITNSYTKIDWTPRDDRKIWHIIYRVPEDKVVEVAALAAKNHAGLIHITQADMPNPYSTLPSESYMQRLINAVPGGVPIIEKSLPFPRGGRPVGVPASSIASTDYTSVDMEWSYADSDPYGFGIYSGDEELVRLPGFSRHAAIGSFPDKTGTMSLSVKAIGADGVEGVRSSPSSGGPNFLKGRPATELKITPGDGQTVVEAKVLLPYGFIRIYFTDSDRYKNWPAWPISYGAGEVTTHYLIEGSTLFAYDGKNATDSQGNREWKWKEVGQRNNVKIDRTKTSYKWTIPLGSSTDGVDPNYVIIQTEGYNPSTNVFSPCPTYLTEKKGSNNLYCLGQQPYDCQGEKLCGHTRDMIKHCDQAANSLIHHSGATKMYTAGQAMGQNGMCSVNSVTGQGCKVYL</sequence>
<dbReference type="PANTHER" id="PTHR35040">
    <property type="match status" value="1"/>
</dbReference>
<dbReference type="OrthoDB" id="1896086at2759"/>